<dbReference type="InterPro" id="IPR046826">
    <property type="entry name" value="PDH_N"/>
</dbReference>
<feature type="binding site" evidence="8">
    <location>
        <position position="645"/>
    </location>
    <ligand>
        <name>3-phosphoshikimate</name>
        <dbReference type="ChEBI" id="CHEBI:145989"/>
    </ligand>
</feature>
<reference evidence="11" key="1">
    <citation type="journal article" date="2019" name="Int. J. Syst. Evol. Microbiol.">
        <title>The Global Catalogue of Microorganisms (GCM) 10K type strain sequencing project: providing services to taxonomists for standard genome sequencing and annotation.</title>
        <authorList>
            <consortium name="The Broad Institute Genomics Platform"/>
            <consortium name="The Broad Institute Genome Sequencing Center for Infectious Disease"/>
            <person name="Wu L."/>
            <person name="Ma J."/>
        </authorList>
    </citation>
    <scope>NUCLEOTIDE SEQUENCE [LARGE SCALE GENOMIC DNA]</scope>
    <source>
        <strain evidence="11">NBRC 111756</strain>
    </source>
</reference>
<dbReference type="InterPro" id="IPR046825">
    <property type="entry name" value="PDH_C"/>
</dbReference>
<dbReference type="Gene3D" id="3.65.10.10">
    <property type="entry name" value="Enolpyruvate transferase domain"/>
    <property type="match status" value="2"/>
</dbReference>
<dbReference type="InterPro" id="IPR050812">
    <property type="entry name" value="Preph/Arog_dehydrog"/>
</dbReference>
<dbReference type="InterPro" id="IPR006264">
    <property type="entry name" value="EPSP_synthase"/>
</dbReference>
<feature type="binding site" evidence="8">
    <location>
        <position position="397"/>
    </location>
    <ligand>
        <name>phosphoenolpyruvate</name>
        <dbReference type="ChEBI" id="CHEBI:58702"/>
    </ligand>
</feature>
<evidence type="ECO:0000256" key="8">
    <source>
        <dbReference type="HAMAP-Rule" id="MF_00210"/>
    </source>
</evidence>
<dbReference type="PANTHER" id="PTHR21363:SF0">
    <property type="entry name" value="PREPHENATE DEHYDROGENASE [NADP(+)]"/>
    <property type="match status" value="1"/>
</dbReference>
<feature type="binding site" evidence="8">
    <location>
        <position position="472"/>
    </location>
    <ligand>
        <name>phosphoenolpyruvate</name>
        <dbReference type="ChEBI" id="CHEBI:58702"/>
    </ligand>
</feature>
<comment type="similarity">
    <text evidence="2 8">Belongs to the EPSP synthase family.</text>
</comment>
<evidence type="ECO:0000256" key="7">
    <source>
        <dbReference type="ARBA" id="ARBA00044633"/>
    </source>
</evidence>
<dbReference type="GO" id="GO:0016829">
    <property type="term" value="F:lyase activity"/>
    <property type="evidence" value="ECO:0007669"/>
    <property type="project" value="UniProtKB-KW"/>
</dbReference>
<keyword evidence="3 8" id="KW-0028">Amino-acid biosynthesis</keyword>
<dbReference type="Proteomes" id="UP001596422">
    <property type="component" value="Unassembled WGS sequence"/>
</dbReference>
<dbReference type="RefSeq" id="WP_379908152.1">
    <property type="nucleotide sequence ID" value="NZ_JBHSWE010000001.1"/>
</dbReference>
<keyword evidence="11" id="KW-1185">Reference proteome</keyword>
<accession>A0ABW1ZWM4</accession>
<feature type="binding site" evidence="8">
    <location>
        <position position="425"/>
    </location>
    <ligand>
        <name>phosphoenolpyruvate</name>
        <dbReference type="ChEBI" id="CHEBI:58702"/>
    </ligand>
</feature>
<keyword evidence="8" id="KW-0963">Cytoplasm</keyword>
<comment type="caution">
    <text evidence="8">Lacks conserved residue(s) required for the propagation of feature annotation.</text>
</comment>
<dbReference type="InterPro" id="IPR036291">
    <property type="entry name" value="NAD(P)-bd_dom_sf"/>
</dbReference>
<evidence type="ECO:0000256" key="3">
    <source>
        <dbReference type="ARBA" id="ARBA00022605"/>
    </source>
</evidence>
<dbReference type="SUPFAM" id="SSF48179">
    <property type="entry name" value="6-phosphogluconate dehydrogenase C-terminal domain-like"/>
    <property type="match status" value="1"/>
</dbReference>
<dbReference type="PROSITE" id="PS51176">
    <property type="entry name" value="PDH_ADH"/>
    <property type="match status" value="1"/>
</dbReference>
<dbReference type="NCBIfam" id="TIGR01356">
    <property type="entry name" value="aroA"/>
    <property type="match status" value="1"/>
</dbReference>
<evidence type="ECO:0000256" key="5">
    <source>
        <dbReference type="ARBA" id="ARBA00023002"/>
    </source>
</evidence>
<evidence type="ECO:0000313" key="10">
    <source>
        <dbReference type="EMBL" id="MFC6669602.1"/>
    </source>
</evidence>
<feature type="binding site" evidence="8">
    <location>
        <position position="690"/>
    </location>
    <ligand>
        <name>phosphoenolpyruvate</name>
        <dbReference type="ChEBI" id="CHEBI:58702"/>
    </ligand>
</feature>
<dbReference type="GO" id="GO:0008977">
    <property type="term" value="F:prephenate dehydrogenase (NAD+) activity"/>
    <property type="evidence" value="ECO:0007669"/>
    <property type="project" value="UniProtKB-EC"/>
</dbReference>
<feature type="binding site" evidence="8">
    <location>
        <position position="649"/>
    </location>
    <ligand>
        <name>phosphoenolpyruvate</name>
        <dbReference type="ChEBI" id="CHEBI:58702"/>
    </ligand>
</feature>
<comment type="pathway">
    <text evidence="1 8">Metabolic intermediate biosynthesis; chorismate biosynthesis; chorismate from D-erythrose 4-phosphate and phosphoenolpyruvate: step 6/7.</text>
</comment>
<gene>
    <name evidence="8" type="primary">aroA</name>
    <name evidence="10" type="ORF">ACFQDL_05465</name>
</gene>
<protein>
    <recommendedName>
        <fullName evidence="8">3-phosphoshikimate 1-carboxyvinyltransferase</fullName>
        <ecNumber evidence="8">2.5.1.19</ecNumber>
    </recommendedName>
    <alternativeName>
        <fullName evidence="8">5-enolpyruvylshikimate-3-phosphate synthase</fullName>
        <shortName evidence="8">EPSP synthase</shortName>
        <shortName evidence="8">EPSPS</shortName>
    </alternativeName>
</protein>
<dbReference type="SUPFAM" id="SSF55205">
    <property type="entry name" value="EPT/RTPC-like"/>
    <property type="match status" value="1"/>
</dbReference>
<feature type="binding site" evidence="8">
    <location>
        <position position="325"/>
    </location>
    <ligand>
        <name>3-phosphoshikimate</name>
        <dbReference type="ChEBI" id="CHEBI:145989"/>
    </ligand>
</feature>
<dbReference type="SUPFAM" id="SSF51735">
    <property type="entry name" value="NAD(P)-binding Rossmann-fold domains"/>
    <property type="match status" value="1"/>
</dbReference>
<dbReference type="EC" id="2.5.1.19" evidence="8"/>
<dbReference type="Pfam" id="PF20463">
    <property type="entry name" value="PDH_C"/>
    <property type="match status" value="1"/>
</dbReference>
<keyword evidence="5 10" id="KW-0560">Oxidoreductase</keyword>
<keyword evidence="10" id="KW-0456">Lyase</keyword>
<dbReference type="NCBIfam" id="NF011381">
    <property type="entry name" value="PRK14806.1"/>
    <property type="match status" value="1"/>
</dbReference>
<name>A0ABW1ZWM4_9GAMM</name>
<feature type="binding site" evidence="8">
    <location>
        <position position="472"/>
    </location>
    <ligand>
        <name>3-phosphoshikimate</name>
        <dbReference type="ChEBI" id="CHEBI:145989"/>
    </ligand>
</feature>
<feature type="binding site" evidence="8">
    <location>
        <position position="618"/>
    </location>
    <ligand>
        <name>3-phosphoshikimate</name>
        <dbReference type="ChEBI" id="CHEBI:145989"/>
    </ligand>
</feature>
<evidence type="ECO:0000256" key="4">
    <source>
        <dbReference type="ARBA" id="ARBA00022679"/>
    </source>
</evidence>
<dbReference type="InterPro" id="IPR036968">
    <property type="entry name" value="Enolpyruvate_Tfrase_sf"/>
</dbReference>
<keyword evidence="4 8" id="KW-0808">Transferase</keyword>
<proteinExistence type="inferred from homology"/>
<comment type="catalytic activity">
    <reaction evidence="7">
        <text>3-phosphoshikimate + phosphoenolpyruvate = 5-O-(1-carboxyvinyl)-3-phosphoshikimate + phosphate</text>
        <dbReference type="Rhea" id="RHEA:21256"/>
        <dbReference type="ChEBI" id="CHEBI:43474"/>
        <dbReference type="ChEBI" id="CHEBI:57701"/>
        <dbReference type="ChEBI" id="CHEBI:58702"/>
        <dbReference type="ChEBI" id="CHEBI:145989"/>
        <dbReference type="EC" id="2.5.1.19"/>
    </reaction>
    <physiologicalReaction direction="left-to-right" evidence="7">
        <dbReference type="Rhea" id="RHEA:21257"/>
    </physiologicalReaction>
</comment>
<comment type="function">
    <text evidence="8">Catalyzes the transfer of the enolpyruvyl moiety of phosphoenolpyruvate (PEP) to the 5-hydroxyl of shikimate-3-phosphate (S3P) to produce enolpyruvyl shikimate-3-phosphate and inorganic phosphate.</text>
</comment>
<dbReference type="InterPro" id="IPR003099">
    <property type="entry name" value="Prephen_DH"/>
</dbReference>
<sequence>MRSSIKRVLVIGLGLIGGSLAKALRQRRYCQTVVGYDRNAEELEAGLALGVIDEAASDLCEAVRSADLVVLAVPVKATDAVLCEIRPALRPETLLTDVGSTKNNVVAAARSIFGELPPTFVPGHPIAGSEKSGVAAADARLFERHKVILTPTETSSAAATLAVARMWQSTGAEVLQMEVGRHDEVLAATSHLPHMLAFSLVDTLAAEAQSTDIFRYAAGGFRDFTRIAASDPTMWHDICLANRDAILGQIDRFAAGVEKLRQAIASGDSQAMLGIFTRAKASRDHFSRILSASAYSQQQNTGPVTFRAQPGGALSGRLRLPGDRSISHRAIMLGSLAEGVTEIEGFLESEDSLASLQAFRDMGVVIEGPHQGAVKIYGVGLWGLHSPPGPLYLGSSGTSMRLLAGLLTAQPFDSELIGDATLSKRSMMAVIEPLRQMGACIDSGAGGLPPLRIRGGQRLQGIEHRLPSPSAQVKSAILLAGLYADGDTRVLEPSQTRDHTERMLRGLGCEVRTGNGCVEVVPGASLQASRLSVPGDISLAAVFMTAAAIAPGSEILLEHVGVNPTRRGIVDILRLMGADIELLNAGNVGAEPVADIRVRYRPLSGVRVPADLVPTAFDECPLLMVAAACASGETLVPAVGGRAAKVTERLRAMVTTLVALGIDARLDDEGARIRGGRLGGGDFESGGDTRVAMALAVAALRAEDEIRIGDCAAVAASFPEFVALARRAGIRIRKEEG</sequence>
<comment type="caution">
    <text evidence="10">The sequence shown here is derived from an EMBL/GenBank/DDBJ whole genome shotgun (WGS) entry which is preliminary data.</text>
</comment>
<dbReference type="InterPro" id="IPR001986">
    <property type="entry name" value="Enolpyruvate_Tfrase_dom"/>
</dbReference>
<feature type="domain" description="Prephenate/arogenate dehydrogenase" evidence="9">
    <location>
        <begin position="6"/>
        <end position="294"/>
    </location>
</feature>
<dbReference type="PANTHER" id="PTHR21363">
    <property type="entry name" value="PREPHENATE DEHYDROGENASE"/>
    <property type="match status" value="1"/>
</dbReference>
<dbReference type="InterPro" id="IPR013792">
    <property type="entry name" value="RNA3'P_cycl/enolpyr_Trfase_a/b"/>
</dbReference>
<keyword evidence="6 8" id="KW-0057">Aromatic amino acid biosynthesis</keyword>
<dbReference type="GO" id="GO:0003866">
    <property type="term" value="F:3-phosphoshikimate 1-carboxyvinyltransferase activity"/>
    <property type="evidence" value="ECO:0007669"/>
    <property type="project" value="UniProtKB-EC"/>
</dbReference>
<comment type="subcellular location">
    <subcellularLocation>
        <location evidence="8">Cytoplasm</location>
    </subcellularLocation>
</comment>
<feature type="binding site" evidence="8">
    <location>
        <position position="329"/>
    </location>
    <ligand>
        <name>3-phosphoshikimate</name>
        <dbReference type="ChEBI" id="CHEBI:145989"/>
    </ligand>
</feature>
<evidence type="ECO:0000313" key="11">
    <source>
        <dbReference type="Proteomes" id="UP001596422"/>
    </source>
</evidence>
<dbReference type="HAMAP" id="MF_00210">
    <property type="entry name" value="EPSP_synth"/>
    <property type="match status" value="1"/>
</dbReference>
<dbReference type="InterPro" id="IPR008927">
    <property type="entry name" value="6-PGluconate_DH-like_C_sf"/>
</dbReference>
<dbReference type="EMBL" id="JBHSWE010000001">
    <property type="protein sequence ID" value="MFC6669602.1"/>
    <property type="molecule type" value="Genomic_DNA"/>
</dbReference>
<organism evidence="10 11">
    <name type="scientific">Marinobacterium aestuariivivens</name>
    <dbReference type="NCBI Taxonomy" id="1698799"/>
    <lineage>
        <taxon>Bacteria</taxon>
        <taxon>Pseudomonadati</taxon>
        <taxon>Pseudomonadota</taxon>
        <taxon>Gammaproteobacteria</taxon>
        <taxon>Oceanospirillales</taxon>
        <taxon>Oceanospirillaceae</taxon>
        <taxon>Marinobacterium</taxon>
    </lineage>
</organism>
<evidence type="ECO:0000256" key="6">
    <source>
        <dbReference type="ARBA" id="ARBA00023141"/>
    </source>
</evidence>
<dbReference type="CDD" id="cd01556">
    <property type="entry name" value="EPSP_synthase"/>
    <property type="match status" value="1"/>
</dbReference>
<dbReference type="Pfam" id="PF02153">
    <property type="entry name" value="PDH_N"/>
    <property type="match status" value="1"/>
</dbReference>
<dbReference type="Gene3D" id="3.40.50.720">
    <property type="entry name" value="NAD(P)-binding Rossmann-like Domain"/>
    <property type="match status" value="1"/>
</dbReference>
<evidence type="ECO:0000259" key="9">
    <source>
        <dbReference type="PROSITE" id="PS51176"/>
    </source>
</evidence>
<feature type="active site" description="Proton acceptor" evidence="8">
    <location>
        <position position="618"/>
    </location>
</feature>
<dbReference type="Gene3D" id="1.10.3660.10">
    <property type="entry name" value="6-phosphogluconate dehydrogenase C-terminal like domain"/>
    <property type="match status" value="1"/>
</dbReference>
<dbReference type="Pfam" id="PF00275">
    <property type="entry name" value="EPSP_synthase"/>
    <property type="match status" value="1"/>
</dbReference>
<evidence type="ECO:0000256" key="2">
    <source>
        <dbReference type="ARBA" id="ARBA00009948"/>
    </source>
</evidence>
<evidence type="ECO:0000256" key="1">
    <source>
        <dbReference type="ARBA" id="ARBA00004811"/>
    </source>
</evidence>
<feature type="binding site" evidence="8">
    <location>
        <position position="470"/>
    </location>
    <ligand>
        <name>3-phosphoshikimate</name>
        <dbReference type="ChEBI" id="CHEBI:145989"/>
    </ligand>
</feature>
<comment type="subunit">
    <text evidence="8">Monomer.</text>
</comment>